<keyword evidence="2" id="KW-1185">Reference proteome</keyword>
<name>A0A165ML73_9AGAM</name>
<dbReference type="EMBL" id="KV425679">
    <property type="protein sequence ID" value="KZT18478.1"/>
    <property type="molecule type" value="Genomic_DNA"/>
</dbReference>
<dbReference type="InParanoid" id="A0A165ML73"/>
<sequence length="107" mass="12233">MQTMPPSLPLQHVYGALATQIDRNELHAMKSVETFSVEYGICCYKEQLPLREQDLDKNVTEFVSERKRIIQKLGFDAKFSEFKIQSIVGSCNVAVSLANIYRMSSRD</sequence>
<evidence type="ECO:0000313" key="1">
    <source>
        <dbReference type="EMBL" id="KZT18478.1"/>
    </source>
</evidence>
<accession>A0A165ML73</accession>
<dbReference type="Proteomes" id="UP000076761">
    <property type="component" value="Unassembled WGS sequence"/>
</dbReference>
<gene>
    <name evidence="1" type="ORF">NEOLEDRAFT_1184267</name>
</gene>
<dbReference type="STRING" id="1314782.A0A165ML73"/>
<protein>
    <submittedName>
        <fullName evidence="1">Uncharacterized protein</fullName>
    </submittedName>
</protein>
<reference evidence="1 2" key="1">
    <citation type="journal article" date="2016" name="Mol. Biol. Evol.">
        <title>Comparative Genomics of Early-Diverging Mushroom-Forming Fungi Provides Insights into the Origins of Lignocellulose Decay Capabilities.</title>
        <authorList>
            <person name="Nagy L.G."/>
            <person name="Riley R."/>
            <person name="Tritt A."/>
            <person name="Adam C."/>
            <person name="Daum C."/>
            <person name="Floudas D."/>
            <person name="Sun H."/>
            <person name="Yadav J.S."/>
            <person name="Pangilinan J."/>
            <person name="Larsson K.H."/>
            <person name="Matsuura K."/>
            <person name="Barry K."/>
            <person name="Labutti K."/>
            <person name="Kuo R."/>
            <person name="Ohm R.A."/>
            <person name="Bhattacharya S.S."/>
            <person name="Shirouzu T."/>
            <person name="Yoshinaga Y."/>
            <person name="Martin F.M."/>
            <person name="Grigoriev I.V."/>
            <person name="Hibbett D.S."/>
        </authorList>
    </citation>
    <scope>NUCLEOTIDE SEQUENCE [LARGE SCALE GENOMIC DNA]</scope>
    <source>
        <strain evidence="1 2">HHB14362 ss-1</strain>
    </source>
</reference>
<dbReference type="AlphaFoldDB" id="A0A165ML73"/>
<proteinExistence type="predicted"/>
<organism evidence="1 2">
    <name type="scientific">Neolentinus lepideus HHB14362 ss-1</name>
    <dbReference type="NCBI Taxonomy" id="1314782"/>
    <lineage>
        <taxon>Eukaryota</taxon>
        <taxon>Fungi</taxon>
        <taxon>Dikarya</taxon>
        <taxon>Basidiomycota</taxon>
        <taxon>Agaricomycotina</taxon>
        <taxon>Agaricomycetes</taxon>
        <taxon>Gloeophyllales</taxon>
        <taxon>Gloeophyllaceae</taxon>
        <taxon>Neolentinus</taxon>
    </lineage>
</organism>
<evidence type="ECO:0000313" key="2">
    <source>
        <dbReference type="Proteomes" id="UP000076761"/>
    </source>
</evidence>